<dbReference type="GO" id="GO:0040029">
    <property type="term" value="P:epigenetic regulation of gene expression"/>
    <property type="evidence" value="ECO:0007669"/>
    <property type="project" value="TreeGrafter"/>
</dbReference>
<dbReference type="KEGG" id="mmob:F6R98_05240"/>
<dbReference type="InterPro" id="IPR023801">
    <property type="entry name" value="His_deacetylse_dom"/>
</dbReference>
<dbReference type="EMBL" id="CP044205">
    <property type="protein sequence ID" value="QFY42105.1"/>
    <property type="molecule type" value="Genomic_DNA"/>
</dbReference>
<dbReference type="Pfam" id="PF00850">
    <property type="entry name" value="Hist_deacetyl"/>
    <property type="match status" value="1"/>
</dbReference>
<dbReference type="SUPFAM" id="SSF52768">
    <property type="entry name" value="Arginase/deacetylase"/>
    <property type="match status" value="1"/>
</dbReference>
<dbReference type="OrthoDB" id="9808367at2"/>
<feature type="domain" description="Histone deacetylase" evidence="2">
    <location>
        <begin position="23"/>
        <end position="308"/>
    </location>
</feature>
<dbReference type="Proteomes" id="UP000325755">
    <property type="component" value="Chromosome"/>
</dbReference>
<dbReference type="InterPro" id="IPR000286">
    <property type="entry name" value="HDACs"/>
</dbReference>
<evidence type="ECO:0000313" key="4">
    <source>
        <dbReference type="Proteomes" id="UP000325755"/>
    </source>
</evidence>
<keyword evidence="4" id="KW-1185">Reference proteome</keyword>
<dbReference type="CDD" id="cd11599">
    <property type="entry name" value="HDAC_classII_2"/>
    <property type="match status" value="1"/>
</dbReference>
<evidence type="ECO:0000259" key="2">
    <source>
        <dbReference type="Pfam" id="PF00850"/>
    </source>
</evidence>
<accession>A0A5Q0BE24</accession>
<dbReference type="Gene3D" id="3.40.800.20">
    <property type="entry name" value="Histone deacetylase domain"/>
    <property type="match status" value="1"/>
</dbReference>
<evidence type="ECO:0000313" key="3">
    <source>
        <dbReference type="EMBL" id="QFY42105.1"/>
    </source>
</evidence>
<dbReference type="AlphaFoldDB" id="A0A5Q0BE24"/>
<dbReference type="PANTHER" id="PTHR10625:SF10">
    <property type="entry name" value="HISTONE DEACETYLASE HDAC1"/>
    <property type="match status" value="1"/>
</dbReference>
<evidence type="ECO:0000256" key="1">
    <source>
        <dbReference type="ARBA" id="ARBA00005947"/>
    </source>
</evidence>
<reference evidence="3 4" key="1">
    <citation type="submission" date="2019-09" db="EMBL/GenBank/DDBJ databases">
        <title>Ecophysiology of the spiral-shaped methanotroph Methylospira mobilis as revealed by the complete genome sequence.</title>
        <authorList>
            <person name="Oshkin I.Y."/>
            <person name="Dedysh S.N."/>
            <person name="Miroshnikov K."/>
            <person name="Danilova O.V."/>
            <person name="Hakobyan A."/>
            <person name="Liesack W."/>
        </authorList>
    </citation>
    <scope>NUCLEOTIDE SEQUENCE [LARGE SCALE GENOMIC DNA]</scope>
    <source>
        <strain evidence="3 4">Shm1</strain>
    </source>
</reference>
<dbReference type="InParanoid" id="A0A5Q0BE24"/>
<protein>
    <submittedName>
        <fullName evidence="3">Histone deacetylase family protein</fullName>
    </submittedName>
</protein>
<gene>
    <name evidence="3" type="ORF">F6R98_05240</name>
</gene>
<dbReference type="PANTHER" id="PTHR10625">
    <property type="entry name" value="HISTONE DEACETYLASE HDAC1-RELATED"/>
    <property type="match status" value="1"/>
</dbReference>
<organism evidence="3 4">
    <name type="scientific">Candidatus Methylospira mobilis</name>
    <dbReference type="NCBI Taxonomy" id="1808979"/>
    <lineage>
        <taxon>Bacteria</taxon>
        <taxon>Pseudomonadati</taxon>
        <taxon>Pseudomonadota</taxon>
        <taxon>Gammaproteobacteria</taxon>
        <taxon>Methylococcales</taxon>
        <taxon>Methylococcaceae</taxon>
        <taxon>Candidatus Methylospira</taxon>
    </lineage>
</organism>
<dbReference type="PRINTS" id="PR01270">
    <property type="entry name" value="HDASUPER"/>
</dbReference>
<comment type="similarity">
    <text evidence="1">Belongs to the histone deacetylase family.</text>
</comment>
<dbReference type="RefSeq" id="WP_153248088.1">
    <property type="nucleotide sequence ID" value="NZ_CP044205.1"/>
</dbReference>
<sequence>MAGTRLLYYTHSVFLDHDTGPGHPECADRLRAVNAALSRPEFAHLLRRKAPRATLQQVMLIHAADYIAHLQTLTPGNGHVYLDADTPLSPISMEAAWHAAGACCAAVDEVCSATGMRAFCAVRPPGHHAEPERGMGFCVFNNIAIAAAWALHRHKLERVAIVDFDVHHGNGTAAAVINHPELFYASTHQHPWYPDTGAPIPNGAGNLLHIPLQADSGSSRFRSAVTWQLLPALHHFKPQLLLISAGFDAHRLDPLAQINLETEDYGWLTEQLVHVASQHANGRIVSVLEGGYHLQALAASTAEHVRALG</sequence>
<name>A0A5Q0BE24_9GAMM</name>
<dbReference type="InterPro" id="IPR037138">
    <property type="entry name" value="His_deacetylse_dom_sf"/>
</dbReference>
<dbReference type="InterPro" id="IPR023696">
    <property type="entry name" value="Ureohydrolase_dom_sf"/>
</dbReference>
<dbReference type="GO" id="GO:0004407">
    <property type="term" value="F:histone deacetylase activity"/>
    <property type="evidence" value="ECO:0007669"/>
    <property type="project" value="TreeGrafter"/>
</dbReference>
<proteinExistence type="inferred from homology"/>